<sequence length="171" mass="19143">MTLKRPREVNRCSGSCCRKQINLTIFGCRCGDMFCSEHIYSDRHDCSYDYKAAGREAIAKENQRVNNTPPALPTQNIFRVSGQERTTLRIMTQGSKQVFEPRLAPLVAIDLDESLDEGRLGEAADLIAMTSTQRPPLAKRHRETTSSEDKCVLPSTHPTSVSPCRSLRIST</sequence>
<accession>A0AAV6W146</accession>
<comment type="caution">
    <text evidence="8">The sequence shown here is derived from an EMBL/GenBank/DDBJ whole genome shotgun (WGS) entry which is preliminary data.</text>
</comment>
<dbReference type="GO" id="GO:0004842">
    <property type="term" value="F:ubiquitin-protein transferase activity"/>
    <property type="evidence" value="ECO:0007669"/>
    <property type="project" value="TreeGrafter"/>
</dbReference>
<dbReference type="GO" id="GO:0016567">
    <property type="term" value="P:protein ubiquitination"/>
    <property type="evidence" value="ECO:0007669"/>
    <property type="project" value="TreeGrafter"/>
</dbReference>
<dbReference type="PANTHER" id="PTHR10634:SF148">
    <property type="entry name" value="AN1-LIKE ZINC FINGER PROTEIN"/>
    <property type="match status" value="1"/>
</dbReference>
<dbReference type="SUPFAM" id="SSF118310">
    <property type="entry name" value="AN1-like Zinc finger"/>
    <property type="match status" value="1"/>
</dbReference>
<evidence type="ECO:0000313" key="8">
    <source>
        <dbReference type="EMBL" id="KAG8363003.1"/>
    </source>
</evidence>
<keyword evidence="9" id="KW-1185">Reference proteome</keyword>
<dbReference type="SMART" id="SM00154">
    <property type="entry name" value="ZnF_AN1"/>
    <property type="match status" value="1"/>
</dbReference>
<evidence type="ECO:0000256" key="5">
    <source>
        <dbReference type="PROSITE-ProRule" id="PRU00449"/>
    </source>
</evidence>
<evidence type="ECO:0000259" key="7">
    <source>
        <dbReference type="PROSITE" id="PS51039"/>
    </source>
</evidence>
<dbReference type="AlphaFoldDB" id="A0AAV6W146"/>
<protein>
    <recommendedName>
        <fullName evidence="7">AN1-type domain-containing protein</fullName>
    </recommendedName>
</protein>
<comment type="function">
    <text evidence="1">May be involved in environmental stress response.</text>
</comment>
<keyword evidence="2" id="KW-0479">Metal-binding</keyword>
<organism evidence="8 9">
    <name type="scientific">Buddleja alternifolia</name>
    <dbReference type="NCBI Taxonomy" id="168488"/>
    <lineage>
        <taxon>Eukaryota</taxon>
        <taxon>Viridiplantae</taxon>
        <taxon>Streptophyta</taxon>
        <taxon>Embryophyta</taxon>
        <taxon>Tracheophyta</taxon>
        <taxon>Spermatophyta</taxon>
        <taxon>Magnoliopsida</taxon>
        <taxon>eudicotyledons</taxon>
        <taxon>Gunneridae</taxon>
        <taxon>Pentapetalae</taxon>
        <taxon>asterids</taxon>
        <taxon>lamiids</taxon>
        <taxon>Lamiales</taxon>
        <taxon>Scrophulariaceae</taxon>
        <taxon>Buddlejeae</taxon>
        <taxon>Buddleja</taxon>
    </lineage>
</organism>
<dbReference type="EMBL" id="WHWC01000130">
    <property type="protein sequence ID" value="KAG8363003.1"/>
    <property type="molecule type" value="Genomic_DNA"/>
</dbReference>
<gene>
    <name evidence="8" type="ORF">BUALT_BualtUnG0015100</name>
</gene>
<evidence type="ECO:0000256" key="6">
    <source>
        <dbReference type="SAM" id="MobiDB-lite"/>
    </source>
</evidence>
<feature type="domain" description="AN1-type" evidence="7">
    <location>
        <begin position="6"/>
        <end position="54"/>
    </location>
</feature>
<evidence type="ECO:0000256" key="4">
    <source>
        <dbReference type="ARBA" id="ARBA00022833"/>
    </source>
</evidence>
<evidence type="ECO:0000256" key="3">
    <source>
        <dbReference type="ARBA" id="ARBA00022771"/>
    </source>
</evidence>
<feature type="region of interest" description="Disordered" evidence="6">
    <location>
        <begin position="134"/>
        <end position="171"/>
    </location>
</feature>
<name>A0AAV6W146_9LAMI</name>
<keyword evidence="3 5" id="KW-0863">Zinc-finger</keyword>
<dbReference type="Pfam" id="PF01428">
    <property type="entry name" value="zf-AN1"/>
    <property type="match status" value="1"/>
</dbReference>
<dbReference type="PROSITE" id="PS51039">
    <property type="entry name" value="ZF_AN1"/>
    <property type="match status" value="1"/>
</dbReference>
<keyword evidence="4" id="KW-0862">Zinc</keyword>
<proteinExistence type="predicted"/>
<feature type="compositionally biased region" description="Polar residues" evidence="6">
    <location>
        <begin position="156"/>
        <end position="171"/>
    </location>
</feature>
<dbReference type="InterPro" id="IPR035896">
    <property type="entry name" value="AN1-like_Znf"/>
</dbReference>
<dbReference type="InterPro" id="IPR000058">
    <property type="entry name" value="Znf_AN1"/>
</dbReference>
<dbReference type="Proteomes" id="UP000826271">
    <property type="component" value="Unassembled WGS sequence"/>
</dbReference>
<dbReference type="Gene3D" id="4.10.1110.10">
    <property type="entry name" value="AN1-like Zinc finger"/>
    <property type="match status" value="1"/>
</dbReference>
<dbReference type="PANTHER" id="PTHR10634">
    <property type="entry name" value="AN1-TYPE ZINC FINGER PROTEIN"/>
    <property type="match status" value="1"/>
</dbReference>
<dbReference type="GO" id="GO:0008270">
    <property type="term" value="F:zinc ion binding"/>
    <property type="evidence" value="ECO:0007669"/>
    <property type="project" value="UniProtKB-KW"/>
</dbReference>
<evidence type="ECO:0000256" key="1">
    <source>
        <dbReference type="ARBA" id="ARBA00003732"/>
    </source>
</evidence>
<reference evidence="8" key="1">
    <citation type="submission" date="2019-10" db="EMBL/GenBank/DDBJ databases">
        <authorList>
            <person name="Zhang R."/>
            <person name="Pan Y."/>
            <person name="Wang J."/>
            <person name="Ma R."/>
            <person name="Yu S."/>
        </authorList>
    </citation>
    <scope>NUCLEOTIDE SEQUENCE</scope>
    <source>
        <strain evidence="8">LA-IB0</strain>
        <tissue evidence="8">Leaf</tissue>
    </source>
</reference>
<dbReference type="InterPro" id="IPR050652">
    <property type="entry name" value="AN1_A20_ZnFinger"/>
</dbReference>
<evidence type="ECO:0000256" key="2">
    <source>
        <dbReference type="ARBA" id="ARBA00022723"/>
    </source>
</evidence>
<evidence type="ECO:0000313" key="9">
    <source>
        <dbReference type="Proteomes" id="UP000826271"/>
    </source>
</evidence>